<dbReference type="RefSeq" id="XP_042914453.1">
    <property type="nucleotide sequence ID" value="XM_043071994.1"/>
</dbReference>
<dbReference type="SUPFAM" id="SSF159034">
    <property type="entry name" value="Mib/herc2 domain-like"/>
    <property type="match status" value="1"/>
</dbReference>
<organism evidence="2 3">
    <name type="scientific">Chlamydomonas reinhardtii</name>
    <name type="common">Chlamydomonas smithii</name>
    <dbReference type="NCBI Taxonomy" id="3055"/>
    <lineage>
        <taxon>Eukaryota</taxon>
        <taxon>Viridiplantae</taxon>
        <taxon>Chlorophyta</taxon>
        <taxon>core chlorophytes</taxon>
        <taxon>Chlorophyceae</taxon>
        <taxon>CS clade</taxon>
        <taxon>Chlamydomonadales</taxon>
        <taxon>Chlamydomonadaceae</taxon>
        <taxon>Chlamydomonas</taxon>
    </lineage>
</organism>
<feature type="compositionally biased region" description="Low complexity" evidence="1">
    <location>
        <begin position="69"/>
        <end position="88"/>
    </location>
</feature>
<dbReference type="KEGG" id="cre:CHLRE_17g705778v5"/>
<keyword evidence="3" id="KW-1185">Reference proteome</keyword>
<dbReference type="Gene3D" id="2.30.30.40">
    <property type="entry name" value="SH3 Domains"/>
    <property type="match status" value="1"/>
</dbReference>
<evidence type="ECO:0000256" key="1">
    <source>
        <dbReference type="SAM" id="MobiDB-lite"/>
    </source>
</evidence>
<dbReference type="InParanoid" id="A0A2K3CP84"/>
<dbReference type="InterPro" id="IPR037252">
    <property type="entry name" value="Mib_Herc2_sf"/>
</dbReference>
<feature type="compositionally biased region" description="Gly residues" evidence="1">
    <location>
        <begin position="219"/>
        <end position="251"/>
    </location>
</feature>
<sequence>MLCAALSAWARPALLRPRGAAQPATTHRTASVPGAAAAGRASHCAAPLAADIDILRIYSSRRTSVRVAASAEEPAASSPSSPDVRPSEQQQALPPAPTPSSPLPPAAADPHAARPPPSASAAAVTAALSSVVGGAVDARLAGVRGQLVQEVVATLTSKPRLLLKELLLAIGKQHAPASGGDDTAELRRRVTDLEARMEELVAAKGQQRGGEGAAKQGSGSSGPGGEPTETGAGGGGGGGGGEVGTGGGGVGVRAVGSTPGPYPGIRLPRTSPIPGQVVTLDNVYVGLVVRRGPDWDKIYTNFMAAGVDGGPGNDGVVTDVGKGGLFTAVRWSATGETNHCSNISGKPGYRELVVAPAEAQRNTQWE</sequence>
<dbReference type="GeneID" id="66056923"/>
<proteinExistence type="predicted"/>
<dbReference type="GO" id="GO:0046872">
    <property type="term" value="F:metal ion binding"/>
    <property type="evidence" value="ECO:0007669"/>
    <property type="project" value="InterPro"/>
</dbReference>
<feature type="region of interest" description="Disordered" evidence="1">
    <location>
        <begin position="202"/>
        <end position="271"/>
    </location>
</feature>
<reference evidence="2 3" key="1">
    <citation type="journal article" date="2007" name="Science">
        <title>The Chlamydomonas genome reveals the evolution of key animal and plant functions.</title>
        <authorList>
            <person name="Merchant S.S."/>
            <person name="Prochnik S.E."/>
            <person name="Vallon O."/>
            <person name="Harris E.H."/>
            <person name="Karpowicz S.J."/>
            <person name="Witman G.B."/>
            <person name="Terry A."/>
            <person name="Salamov A."/>
            <person name="Fritz-Laylin L.K."/>
            <person name="Marechal-Drouard L."/>
            <person name="Marshall W.F."/>
            <person name="Qu L.H."/>
            <person name="Nelson D.R."/>
            <person name="Sanderfoot A.A."/>
            <person name="Spalding M.H."/>
            <person name="Kapitonov V.V."/>
            <person name="Ren Q."/>
            <person name="Ferris P."/>
            <person name="Lindquist E."/>
            <person name="Shapiro H."/>
            <person name="Lucas S.M."/>
            <person name="Grimwood J."/>
            <person name="Schmutz J."/>
            <person name="Cardol P."/>
            <person name="Cerutti H."/>
            <person name="Chanfreau G."/>
            <person name="Chen C.L."/>
            <person name="Cognat V."/>
            <person name="Croft M.T."/>
            <person name="Dent R."/>
            <person name="Dutcher S."/>
            <person name="Fernandez E."/>
            <person name="Fukuzawa H."/>
            <person name="Gonzalez-Ballester D."/>
            <person name="Gonzalez-Halphen D."/>
            <person name="Hallmann A."/>
            <person name="Hanikenne M."/>
            <person name="Hippler M."/>
            <person name="Inwood W."/>
            <person name="Jabbari K."/>
            <person name="Kalanon M."/>
            <person name="Kuras R."/>
            <person name="Lefebvre P.A."/>
            <person name="Lemaire S.D."/>
            <person name="Lobanov A.V."/>
            <person name="Lohr M."/>
            <person name="Manuell A."/>
            <person name="Meier I."/>
            <person name="Mets L."/>
            <person name="Mittag M."/>
            <person name="Mittelmeier T."/>
            <person name="Moroney J.V."/>
            <person name="Moseley J."/>
            <person name="Napoli C."/>
            <person name="Nedelcu A.M."/>
            <person name="Niyogi K."/>
            <person name="Novoselov S.V."/>
            <person name="Paulsen I.T."/>
            <person name="Pazour G."/>
            <person name="Purton S."/>
            <person name="Ral J.P."/>
            <person name="Riano-Pachon D.M."/>
            <person name="Riekhof W."/>
            <person name="Rymarquis L."/>
            <person name="Schroda M."/>
            <person name="Stern D."/>
            <person name="Umen J."/>
            <person name="Willows R."/>
            <person name="Wilson N."/>
            <person name="Zimmer S.L."/>
            <person name="Allmer J."/>
            <person name="Balk J."/>
            <person name="Bisova K."/>
            <person name="Chen C.J."/>
            <person name="Elias M."/>
            <person name="Gendler K."/>
            <person name="Hauser C."/>
            <person name="Lamb M.R."/>
            <person name="Ledford H."/>
            <person name="Long J.C."/>
            <person name="Minagawa J."/>
            <person name="Page M.D."/>
            <person name="Pan J."/>
            <person name="Pootakham W."/>
            <person name="Roje S."/>
            <person name="Rose A."/>
            <person name="Stahlberg E."/>
            <person name="Terauchi A.M."/>
            <person name="Yang P."/>
            <person name="Ball S."/>
            <person name="Bowler C."/>
            <person name="Dieckmann C.L."/>
            <person name="Gladyshev V.N."/>
            <person name="Green P."/>
            <person name="Jorgensen R."/>
            <person name="Mayfield S."/>
            <person name="Mueller-Roeber B."/>
            <person name="Rajamani S."/>
            <person name="Sayre R.T."/>
            <person name="Brokstein P."/>
            <person name="Dubchak I."/>
            <person name="Goodstein D."/>
            <person name="Hornick L."/>
            <person name="Huang Y.W."/>
            <person name="Jhaveri J."/>
            <person name="Luo Y."/>
            <person name="Martinez D."/>
            <person name="Ngau W.C."/>
            <person name="Otillar B."/>
            <person name="Poliakov A."/>
            <person name="Porter A."/>
            <person name="Szajkowski L."/>
            <person name="Werner G."/>
            <person name="Zhou K."/>
            <person name="Grigoriev I.V."/>
            <person name="Rokhsar D.S."/>
            <person name="Grossman A.R."/>
        </authorList>
    </citation>
    <scope>NUCLEOTIDE SEQUENCE [LARGE SCALE GENOMIC DNA]</scope>
    <source>
        <strain evidence="3">CC-503</strain>
    </source>
</reference>
<dbReference type="Gramene" id="PNW70101">
    <property type="protein sequence ID" value="PNW70101"/>
    <property type="gene ID" value="CHLRE_17g705778v5"/>
</dbReference>
<dbReference type="Proteomes" id="UP000006906">
    <property type="component" value="Chromosome 17"/>
</dbReference>
<gene>
    <name evidence="2" type="ORF">CHLRE_17g705778v5</name>
</gene>
<dbReference type="OrthoDB" id="557698at2759"/>
<dbReference type="GO" id="GO:0004842">
    <property type="term" value="F:ubiquitin-protein transferase activity"/>
    <property type="evidence" value="ECO:0007669"/>
    <property type="project" value="InterPro"/>
</dbReference>
<dbReference type="EMBL" id="CM008978">
    <property type="protein sequence ID" value="PNW70101.1"/>
    <property type="molecule type" value="Genomic_DNA"/>
</dbReference>
<name>A0A2K3CP84_CHLRE</name>
<accession>A0A2K3CP84</accession>
<feature type="region of interest" description="Disordered" evidence="1">
    <location>
        <begin position="69"/>
        <end position="119"/>
    </location>
</feature>
<dbReference type="AlphaFoldDB" id="A0A2K3CP84"/>
<feature type="compositionally biased region" description="Pro residues" evidence="1">
    <location>
        <begin position="94"/>
        <end position="118"/>
    </location>
</feature>
<evidence type="ECO:0000313" key="3">
    <source>
        <dbReference type="Proteomes" id="UP000006906"/>
    </source>
</evidence>
<protein>
    <submittedName>
        <fullName evidence="2">Uncharacterized protein</fullName>
    </submittedName>
</protein>
<evidence type="ECO:0000313" key="2">
    <source>
        <dbReference type="EMBL" id="PNW70101.1"/>
    </source>
</evidence>